<keyword evidence="5" id="KW-0349">Heme</keyword>
<protein>
    <submittedName>
        <fullName evidence="15">Prokaryotic cytochrome b561 family protein</fullName>
    </submittedName>
</protein>
<feature type="transmembrane region" description="Helical" evidence="13">
    <location>
        <begin position="49"/>
        <end position="67"/>
    </location>
</feature>
<evidence type="ECO:0000256" key="9">
    <source>
        <dbReference type="ARBA" id="ARBA00022989"/>
    </source>
</evidence>
<evidence type="ECO:0000256" key="2">
    <source>
        <dbReference type="ARBA" id="ARBA00004651"/>
    </source>
</evidence>
<dbReference type="RefSeq" id="WP_057400098.1">
    <property type="nucleotide sequence ID" value="NZ_LJXB01000091.1"/>
</dbReference>
<evidence type="ECO:0000256" key="12">
    <source>
        <dbReference type="ARBA" id="ARBA00037975"/>
    </source>
</evidence>
<accession>A0A0P8WL51</accession>
<dbReference type="PATRIC" id="fig|294.162.peg.5458"/>
<reference evidence="15 16" key="1">
    <citation type="submission" date="2015-09" db="EMBL/GenBank/DDBJ databases">
        <authorList>
            <person name="Jackson K.R."/>
            <person name="Lunt B.L."/>
            <person name="Fisher J.N.B."/>
            <person name="Gardner A.V."/>
            <person name="Bailey M.E."/>
            <person name="Deus L.M."/>
            <person name="Earl A.S."/>
            <person name="Gibby P.D."/>
            <person name="Hartmann K.A."/>
            <person name="Liu J.E."/>
            <person name="Manci A.M."/>
            <person name="Nielsen D.A."/>
            <person name="Solomon M.B."/>
            <person name="Breakwell D.P."/>
            <person name="Burnett S.H."/>
            <person name="Grose J.H."/>
        </authorList>
    </citation>
    <scope>NUCLEOTIDE SEQUENCE [LARGE SCALE GENOMIC DNA]</scope>
    <source>
        <strain evidence="15 16">S613</strain>
    </source>
</reference>
<dbReference type="Pfam" id="PF01292">
    <property type="entry name" value="Ni_hydr_CYTB"/>
    <property type="match status" value="1"/>
</dbReference>
<feature type="transmembrane region" description="Helical" evidence="13">
    <location>
        <begin position="150"/>
        <end position="173"/>
    </location>
</feature>
<feature type="transmembrane region" description="Helical" evidence="13">
    <location>
        <begin position="100"/>
        <end position="130"/>
    </location>
</feature>
<evidence type="ECO:0000259" key="14">
    <source>
        <dbReference type="Pfam" id="PF01292"/>
    </source>
</evidence>
<dbReference type="Proteomes" id="UP000050349">
    <property type="component" value="Unassembled WGS sequence"/>
</dbReference>
<evidence type="ECO:0000256" key="3">
    <source>
        <dbReference type="ARBA" id="ARBA00022448"/>
    </source>
</evidence>
<evidence type="ECO:0000313" key="15">
    <source>
        <dbReference type="EMBL" id="KPU53844.1"/>
    </source>
</evidence>
<name>A0A0P8WL51_PSEFL</name>
<dbReference type="EMBL" id="LJXB01000091">
    <property type="protein sequence ID" value="KPU53844.1"/>
    <property type="molecule type" value="Genomic_DNA"/>
</dbReference>
<keyword evidence="3" id="KW-0813">Transport</keyword>
<dbReference type="PANTHER" id="PTHR30529">
    <property type="entry name" value="CYTOCHROME B561"/>
    <property type="match status" value="1"/>
</dbReference>
<evidence type="ECO:0000256" key="10">
    <source>
        <dbReference type="ARBA" id="ARBA00023004"/>
    </source>
</evidence>
<keyword evidence="6 13" id="KW-0812">Transmembrane</keyword>
<dbReference type="OrthoDB" id="9793784at2"/>
<comment type="subcellular location">
    <subcellularLocation>
        <location evidence="2">Cell membrane</location>
        <topology evidence="2">Multi-pass membrane protein</topology>
    </subcellularLocation>
</comment>
<dbReference type="PANTHER" id="PTHR30529:SF1">
    <property type="entry name" value="CYTOCHROME B561 HOMOLOG 2"/>
    <property type="match status" value="1"/>
</dbReference>
<comment type="cofactor">
    <cofactor evidence="1">
        <name>heme b</name>
        <dbReference type="ChEBI" id="CHEBI:60344"/>
    </cofactor>
</comment>
<evidence type="ECO:0000256" key="1">
    <source>
        <dbReference type="ARBA" id="ARBA00001970"/>
    </source>
</evidence>
<keyword evidence="10" id="KW-0408">Iron</keyword>
<comment type="similarity">
    <text evidence="12">Belongs to the cytochrome b561 family.</text>
</comment>
<keyword evidence="4" id="KW-1003">Cell membrane</keyword>
<evidence type="ECO:0000256" key="8">
    <source>
        <dbReference type="ARBA" id="ARBA00022982"/>
    </source>
</evidence>
<proteinExistence type="inferred from homology"/>
<comment type="caution">
    <text evidence="15">The sequence shown here is derived from an EMBL/GenBank/DDBJ whole genome shotgun (WGS) entry which is preliminary data.</text>
</comment>
<dbReference type="InterPro" id="IPR011577">
    <property type="entry name" value="Cyt_b561_bac/Ni-Hgenase"/>
</dbReference>
<evidence type="ECO:0000256" key="7">
    <source>
        <dbReference type="ARBA" id="ARBA00022723"/>
    </source>
</evidence>
<dbReference type="GO" id="GO:0005886">
    <property type="term" value="C:plasma membrane"/>
    <property type="evidence" value="ECO:0007669"/>
    <property type="project" value="UniProtKB-SubCell"/>
</dbReference>
<dbReference type="GO" id="GO:0020037">
    <property type="term" value="F:heme binding"/>
    <property type="evidence" value="ECO:0007669"/>
    <property type="project" value="TreeGrafter"/>
</dbReference>
<dbReference type="Gene3D" id="1.20.950.20">
    <property type="entry name" value="Transmembrane di-heme cytochromes, Chain C"/>
    <property type="match status" value="1"/>
</dbReference>
<dbReference type="GO" id="GO:0022904">
    <property type="term" value="P:respiratory electron transport chain"/>
    <property type="evidence" value="ECO:0007669"/>
    <property type="project" value="InterPro"/>
</dbReference>
<feature type="transmembrane region" description="Helical" evidence="13">
    <location>
        <begin position="12"/>
        <end position="37"/>
    </location>
</feature>
<keyword evidence="8" id="KW-0249">Electron transport</keyword>
<dbReference type="GO" id="GO:0046872">
    <property type="term" value="F:metal ion binding"/>
    <property type="evidence" value="ECO:0007669"/>
    <property type="project" value="UniProtKB-KW"/>
</dbReference>
<evidence type="ECO:0000256" key="13">
    <source>
        <dbReference type="SAM" id="Phobius"/>
    </source>
</evidence>
<dbReference type="SUPFAM" id="SSF81342">
    <property type="entry name" value="Transmembrane di-heme cytochromes"/>
    <property type="match status" value="1"/>
</dbReference>
<keyword evidence="9 13" id="KW-1133">Transmembrane helix</keyword>
<keyword evidence="11 13" id="KW-0472">Membrane</keyword>
<evidence type="ECO:0000256" key="6">
    <source>
        <dbReference type="ARBA" id="ARBA00022692"/>
    </source>
</evidence>
<dbReference type="AlphaFoldDB" id="A0A0P8WL51"/>
<dbReference type="InterPro" id="IPR052168">
    <property type="entry name" value="Cytochrome_b561_oxidase"/>
</dbReference>
<dbReference type="GO" id="GO:0009055">
    <property type="term" value="F:electron transfer activity"/>
    <property type="evidence" value="ECO:0007669"/>
    <property type="project" value="InterPro"/>
</dbReference>
<evidence type="ECO:0000256" key="11">
    <source>
        <dbReference type="ARBA" id="ARBA00023136"/>
    </source>
</evidence>
<dbReference type="InterPro" id="IPR016174">
    <property type="entry name" value="Di-haem_cyt_TM"/>
</dbReference>
<sequence>MSPIENTKESYGVIAILFHWSMALLVIGLVILGLYMVTLPDVGFNTKKISLILYHKAFGILVLMLLVPRLAWRLTQILPQLAAHLPDWQKITAQFVHLSFYALMFTLPMTGWLMSSAAGIPVSLFGLYTLPDLIRYDGYLFQRFIDIHKWLGYMLCFFILIHMGAALWHHFVFKDDTLRRMLP</sequence>
<evidence type="ECO:0000313" key="16">
    <source>
        <dbReference type="Proteomes" id="UP000050349"/>
    </source>
</evidence>
<evidence type="ECO:0000256" key="4">
    <source>
        <dbReference type="ARBA" id="ARBA00022475"/>
    </source>
</evidence>
<gene>
    <name evidence="15" type="ORF">AN403_1072</name>
</gene>
<evidence type="ECO:0000256" key="5">
    <source>
        <dbReference type="ARBA" id="ARBA00022617"/>
    </source>
</evidence>
<feature type="domain" description="Cytochrome b561 bacterial/Ni-hydrogenase" evidence="14">
    <location>
        <begin position="11"/>
        <end position="183"/>
    </location>
</feature>
<keyword evidence="7" id="KW-0479">Metal-binding</keyword>
<organism evidence="15 16">
    <name type="scientific">Pseudomonas fluorescens</name>
    <dbReference type="NCBI Taxonomy" id="294"/>
    <lineage>
        <taxon>Bacteria</taxon>
        <taxon>Pseudomonadati</taxon>
        <taxon>Pseudomonadota</taxon>
        <taxon>Gammaproteobacteria</taxon>
        <taxon>Pseudomonadales</taxon>
        <taxon>Pseudomonadaceae</taxon>
        <taxon>Pseudomonas</taxon>
    </lineage>
</organism>